<protein>
    <submittedName>
        <fullName evidence="2">Uncharacterized protein</fullName>
    </submittedName>
</protein>
<name>A0A9P7JJT6_9AGAM</name>
<accession>A0A9P7JJT6</accession>
<evidence type="ECO:0000313" key="2">
    <source>
        <dbReference type="EMBL" id="KAG1826886.1"/>
    </source>
</evidence>
<dbReference type="EMBL" id="JABBWG010000001">
    <property type="protein sequence ID" value="KAG1826886.1"/>
    <property type="molecule type" value="Genomic_DNA"/>
</dbReference>
<dbReference type="RefSeq" id="XP_041199733.1">
    <property type="nucleotide sequence ID" value="XM_041337777.1"/>
</dbReference>
<keyword evidence="3" id="KW-1185">Reference proteome</keyword>
<sequence length="548" mass="60512">MPVSIDIIPFSDSLELYGEPDFSSAFSLAGHVSISLSSPSSMFQRRRSTTRALMQSLTVTFEGQSEIITPDIGYAPLRLCSITRELVNGESVDLSNDGHEDSNKPCSWNVIFDIPVPGWLPTTSTYGDRSAVEVGTRYALYATATFIYLEDGNSSIFSSFCSPFGCRTHTVNAPRCPVSLARFAEVPSGPSSLSSTSVFPMALFIVDAQSGQDDTKTDKTSIPPEILKKIQVVASIPNAVTLDETSVPLILRLQGNELDGFQRQRLQITDFTVDVEQIETYRSTTSLDCLARFMVPPRTQQPPSLPLRNAHSVHTLYEVGLLTTPYPSKSTSTRSFSLFDPSNSGKYIISGDGRVFVHDSLKGNATTPSPSENWYVLEANVPLAPEPHQIDWAGLRSRRISENSPLFSVCHLMHITLRCVYEQPDGEVVCERLHFSLPMQHVRVAVPQINPSAADRTIVGAMEFPKSVPYSQSLPAYSQLFYSNGERKIDYSTPLPLYEPPPSASTSSSFTLDHNDDDQNQSHNNFLICIYTNTRTPKPKTLILSCNI</sequence>
<dbReference type="Proteomes" id="UP000807769">
    <property type="component" value="Unassembled WGS sequence"/>
</dbReference>
<feature type="region of interest" description="Disordered" evidence="1">
    <location>
        <begin position="493"/>
        <end position="517"/>
    </location>
</feature>
<evidence type="ECO:0000313" key="3">
    <source>
        <dbReference type="Proteomes" id="UP000807769"/>
    </source>
</evidence>
<dbReference type="OrthoDB" id="1638493at2759"/>
<evidence type="ECO:0000256" key="1">
    <source>
        <dbReference type="SAM" id="MobiDB-lite"/>
    </source>
</evidence>
<proteinExistence type="predicted"/>
<reference evidence="2" key="1">
    <citation type="journal article" date="2020" name="New Phytol.">
        <title>Comparative genomics reveals dynamic genome evolution in host specialist ectomycorrhizal fungi.</title>
        <authorList>
            <person name="Lofgren L.A."/>
            <person name="Nguyen N.H."/>
            <person name="Vilgalys R."/>
            <person name="Ruytinx J."/>
            <person name="Liao H.L."/>
            <person name="Branco S."/>
            <person name="Kuo A."/>
            <person name="LaButti K."/>
            <person name="Lipzen A."/>
            <person name="Andreopoulos W."/>
            <person name="Pangilinan J."/>
            <person name="Riley R."/>
            <person name="Hundley H."/>
            <person name="Na H."/>
            <person name="Barry K."/>
            <person name="Grigoriev I.V."/>
            <person name="Stajich J.E."/>
            <person name="Kennedy P.G."/>
        </authorList>
    </citation>
    <scope>NUCLEOTIDE SEQUENCE</scope>
    <source>
        <strain evidence="2">MN1</strain>
    </source>
</reference>
<gene>
    <name evidence="2" type="ORF">BJ212DRAFT_1443109</name>
</gene>
<comment type="caution">
    <text evidence="2">The sequence shown here is derived from an EMBL/GenBank/DDBJ whole genome shotgun (WGS) entry which is preliminary data.</text>
</comment>
<dbReference type="AlphaFoldDB" id="A0A9P7JJT6"/>
<dbReference type="GeneID" id="64631793"/>
<organism evidence="2 3">
    <name type="scientific">Suillus subaureus</name>
    <dbReference type="NCBI Taxonomy" id="48587"/>
    <lineage>
        <taxon>Eukaryota</taxon>
        <taxon>Fungi</taxon>
        <taxon>Dikarya</taxon>
        <taxon>Basidiomycota</taxon>
        <taxon>Agaricomycotina</taxon>
        <taxon>Agaricomycetes</taxon>
        <taxon>Agaricomycetidae</taxon>
        <taxon>Boletales</taxon>
        <taxon>Suillineae</taxon>
        <taxon>Suillaceae</taxon>
        <taxon>Suillus</taxon>
    </lineage>
</organism>